<dbReference type="Proteomes" id="UP000013781">
    <property type="component" value="Unassembled WGS sequence"/>
</dbReference>
<dbReference type="OrthoDB" id="9775903at2"/>
<evidence type="ECO:0000256" key="5">
    <source>
        <dbReference type="ARBA" id="ARBA00023136"/>
    </source>
</evidence>
<evidence type="ECO:0000256" key="1">
    <source>
        <dbReference type="ARBA" id="ARBA00004651"/>
    </source>
</evidence>
<evidence type="ECO:0000256" key="2">
    <source>
        <dbReference type="ARBA" id="ARBA00022475"/>
    </source>
</evidence>
<feature type="transmembrane region" description="Helical" evidence="6">
    <location>
        <begin position="183"/>
        <end position="203"/>
    </location>
</feature>
<evidence type="ECO:0000256" key="3">
    <source>
        <dbReference type="ARBA" id="ARBA00022692"/>
    </source>
</evidence>
<dbReference type="STRING" id="155617.RV09_GL001260"/>
<keyword evidence="4 6" id="KW-1133">Transmembrane helix</keyword>
<protein>
    <submittedName>
        <fullName evidence="7 8">Membrane protein</fullName>
    </submittedName>
</protein>
<gene>
    <name evidence="8" type="ORF">I586_01164</name>
    <name evidence="7" type="ORF">UAY_00701</name>
</gene>
<dbReference type="PANTHER" id="PTHR30213">
    <property type="entry name" value="INNER MEMBRANE PROTEIN YHJD"/>
    <property type="match status" value="1"/>
</dbReference>
<keyword evidence="10" id="KW-1185">Reference proteome</keyword>
<dbReference type="EMBL" id="AJAS01000007">
    <property type="protein sequence ID" value="EOI04929.1"/>
    <property type="molecule type" value="Genomic_DNA"/>
</dbReference>
<evidence type="ECO:0000313" key="8">
    <source>
        <dbReference type="EMBL" id="EOT74166.1"/>
    </source>
</evidence>
<dbReference type="PATRIC" id="fig|1158609.3.peg.667"/>
<feature type="transmembrane region" description="Helical" evidence="6">
    <location>
        <begin position="96"/>
        <end position="115"/>
    </location>
</feature>
<evidence type="ECO:0000256" key="4">
    <source>
        <dbReference type="ARBA" id="ARBA00022989"/>
    </source>
</evidence>
<feature type="transmembrane region" description="Helical" evidence="6">
    <location>
        <begin position="215"/>
        <end position="235"/>
    </location>
</feature>
<evidence type="ECO:0000313" key="7">
    <source>
        <dbReference type="EMBL" id="EOI04929.1"/>
    </source>
</evidence>
<feature type="transmembrane region" description="Helical" evidence="6">
    <location>
        <begin position="36"/>
        <end position="58"/>
    </location>
</feature>
<evidence type="ECO:0000256" key="6">
    <source>
        <dbReference type="SAM" id="Phobius"/>
    </source>
</evidence>
<dbReference type="NCBIfam" id="TIGR00765">
    <property type="entry name" value="yihY_not_rbn"/>
    <property type="match status" value="1"/>
</dbReference>
<organism evidence="7 9">
    <name type="scientific">Enterococcus moraviensis ATCC BAA-383</name>
    <dbReference type="NCBI Taxonomy" id="1158609"/>
    <lineage>
        <taxon>Bacteria</taxon>
        <taxon>Bacillati</taxon>
        <taxon>Bacillota</taxon>
        <taxon>Bacilli</taxon>
        <taxon>Lactobacillales</taxon>
        <taxon>Enterococcaceae</taxon>
        <taxon>Enterococcus</taxon>
    </lineage>
</organism>
<accession>R2TII7</accession>
<keyword evidence="5 6" id="KW-0472">Membrane</keyword>
<reference evidence="8 10" key="2">
    <citation type="submission" date="2013-03" db="EMBL/GenBank/DDBJ databases">
        <title>The Genome Sequence of Enterococcus moraviensis BAA-383 (PacBio/Illumina hybrid assembly).</title>
        <authorList>
            <consortium name="The Broad Institute Genomics Platform"/>
            <consortium name="The Broad Institute Genome Sequencing Center for Infectious Disease"/>
            <person name="Earl A."/>
            <person name="Russ C."/>
            <person name="Gilmore M."/>
            <person name="Surin D."/>
            <person name="Walker B."/>
            <person name="Young S."/>
            <person name="Zeng Q."/>
            <person name="Gargeya S."/>
            <person name="Fitzgerald M."/>
            <person name="Haas B."/>
            <person name="Abouelleil A."/>
            <person name="Allen A.W."/>
            <person name="Alvarado L."/>
            <person name="Arachchi H.M."/>
            <person name="Berlin A.M."/>
            <person name="Chapman S.B."/>
            <person name="Gainer-Dewar J."/>
            <person name="Goldberg J."/>
            <person name="Griggs A."/>
            <person name="Gujja S."/>
            <person name="Hansen M."/>
            <person name="Howarth C."/>
            <person name="Imamovic A."/>
            <person name="Ireland A."/>
            <person name="Larimer J."/>
            <person name="McCowan C."/>
            <person name="Murphy C."/>
            <person name="Pearson M."/>
            <person name="Poon T.W."/>
            <person name="Priest M."/>
            <person name="Roberts A."/>
            <person name="Saif S."/>
            <person name="Shea T."/>
            <person name="Sisk P."/>
            <person name="Sykes S."/>
            <person name="Wortman J."/>
            <person name="Nusbaum C."/>
            <person name="Birren B."/>
        </authorList>
    </citation>
    <scope>NUCLEOTIDE SEQUENCE [LARGE SCALE GENOMIC DNA]</scope>
    <source>
        <strain evidence="8 10">ATCC BAA-383</strain>
    </source>
</reference>
<keyword evidence="2" id="KW-1003">Cell membrane</keyword>
<feature type="transmembrane region" description="Helical" evidence="6">
    <location>
        <begin position="247"/>
        <end position="275"/>
    </location>
</feature>
<feature type="transmembrane region" description="Helical" evidence="6">
    <location>
        <begin position="136"/>
        <end position="163"/>
    </location>
</feature>
<dbReference type="InterPro" id="IPR017039">
    <property type="entry name" value="Virul_fac_BrkB"/>
</dbReference>
<keyword evidence="3 6" id="KW-0812">Transmembrane</keyword>
<comment type="caution">
    <text evidence="7">The sequence shown here is derived from an EMBL/GenBank/DDBJ whole genome shotgun (WGS) entry which is preliminary data.</text>
</comment>
<evidence type="ECO:0000313" key="9">
    <source>
        <dbReference type="Proteomes" id="UP000013781"/>
    </source>
</evidence>
<reference evidence="7 9" key="1">
    <citation type="submission" date="2013-02" db="EMBL/GenBank/DDBJ databases">
        <title>The Genome Sequence of Enterococcus moraviensis BAA-383.</title>
        <authorList>
            <consortium name="The Broad Institute Genome Sequencing Platform"/>
            <consortium name="The Broad Institute Genome Sequencing Center for Infectious Disease"/>
            <person name="Earl A.M."/>
            <person name="Gilmore M.S."/>
            <person name="Lebreton F."/>
            <person name="Walker B."/>
            <person name="Young S.K."/>
            <person name="Zeng Q."/>
            <person name="Gargeya S."/>
            <person name="Fitzgerald M."/>
            <person name="Haas B."/>
            <person name="Abouelleil A."/>
            <person name="Alvarado L."/>
            <person name="Arachchi H.M."/>
            <person name="Berlin A.M."/>
            <person name="Chapman S.B."/>
            <person name="Dewar J."/>
            <person name="Goldberg J."/>
            <person name="Griggs A."/>
            <person name="Gujja S."/>
            <person name="Hansen M."/>
            <person name="Howarth C."/>
            <person name="Imamovic A."/>
            <person name="Larimer J."/>
            <person name="McCowan C."/>
            <person name="Murphy C."/>
            <person name="Neiman D."/>
            <person name="Pearson M."/>
            <person name="Priest M."/>
            <person name="Roberts A."/>
            <person name="Saif S."/>
            <person name="Shea T."/>
            <person name="Sisk P."/>
            <person name="Sykes S."/>
            <person name="Wortman J."/>
            <person name="Nusbaum C."/>
            <person name="Birren B."/>
        </authorList>
    </citation>
    <scope>NUCLEOTIDE SEQUENCE [LARGE SCALE GENOMIC DNA]</scope>
    <source>
        <strain evidence="7 9">ATCC BAA-383</strain>
    </source>
</reference>
<dbReference type="RefSeq" id="WP_010764100.1">
    <property type="nucleotide sequence ID" value="NZ_ASWB01000001.1"/>
</dbReference>
<comment type="subcellular location">
    <subcellularLocation>
        <location evidence="1">Cell membrane</location>
        <topology evidence="1">Multi-pass membrane protein</topology>
    </subcellularLocation>
</comment>
<evidence type="ECO:0000313" key="10">
    <source>
        <dbReference type="Proteomes" id="UP000014157"/>
    </source>
</evidence>
<dbReference type="GO" id="GO:0005886">
    <property type="term" value="C:plasma membrane"/>
    <property type="evidence" value="ECO:0007669"/>
    <property type="project" value="UniProtKB-SubCell"/>
</dbReference>
<name>R2TII7_9ENTE</name>
<dbReference type="EMBL" id="ASWB01000001">
    <property type="protein sequence ID" value="EOT74166.1"/>
    <property type="molecule type" value="Genomic_DNA"/>
</dbReference>
<dbReference type="Pfam" id="PF03631">
    <property type="entry name" value="Virul_fac_BrkB"/>
    <property type="match status" value="1"/>
</dbReference>
<dbReference type="PANTHER" id="PTHR30213:SF0">
    <property type="entry name" value="UPF0761 MEMBRANE PROTEIN YIHY"/>
    <property type="match status" value="1"/>
</dbReference>
<dbReference type="eggNOG" id="COG1295">
    <property type="taxonomic scope" value="Bacteria"/>
</dbReference>
<proteinExistence type="predicted"/>
<dbReference type="Proteomes" id="UP000014157">
    <property type="component" value="Unassembled WGS sequence"/>
</dbReference>
<sequence length="304" mass="34071">MKLVDKVKKNEKLMRFIETTQHRMIDSEIGNTSVVVAYYLLLSLFPLLIAVGNLLPYLHIDPNEVLPYIAEAIPKAIFDDLKPAIQSLLTQRSGGLLSISALAALWSASQSINALQTAMNKAFGVEQRKNFIIVRIMSLVVILLFMIAIVGVVGVLGLGKTILDLLQPILHFSTDFIDTFQALKWPITSFVLLVIMCLIYRVVPNAKLTFRSIIPGAIFATVGWMLLSQAFGIYIKYFSSKIASYQIIGSFIILMLWLNFAATIIILGGIINAVVKEYISNEKIQHRYGLINRLIDKVKEKRKK</sequence>
<dbReference type="AlphaFoldDB" id="R2TII7"/>
<dbReference type="HOGENOM" id="CLU_045539_4_0_9"/>
<dbReference type="PIRSF" id="PIRSF035875">
    <property type="entry name" value="RNase_BN"/>
    <property type="match status" value="1"/>
</dbReference>